<feature type="domain" description="Mycothiol-dependent maleylpyruvate isomerase metal-binding" evidence="1">
    <location>
        <begin position="27"/>
        <end position="160"/>
    </location>
</feature>
<dbReference type="InterPro" id="IPR034660">
    <property type="entry name" value="DinB/YfiT-like"/>
</dbReference>
<accession>A0A1V0TL19</accession>
<dbReference type="Proteomes" id="UP000192726">
    <property type="component" value="Chromosome"/>
</dbReference>
<dbReference type="EMBL" id="CP020569">
    <property type="protein sequence ID" value="ARF53570.1"/>
    <property type="molecule type" value="Genomic_DNA"/>
</dbReference>
<dbReference type="InterPro" id="IPR024344">
    <property type="entry name" value="MDMPI_metal-binding"/>
</dbReference>
<evidence type="ECO:0000259" key="1">
    <source>
        <dbReference type="Pfam" id="PF11716"/>
    </source>
</evidence>
<dbReference type="SUPFAM" id="SSF109854">
    <property type="entry name" value="DinB/YfiT-like putative metalloenzymes"/>
    <property type="match status" value="1"/>
</dbReference>
<dbReference type="Pfam" id="PF11716">
    <property type="entry name" value="MDMPI_N"/>
    <property type="match status" value="1"/>
</dbReference>
<keyword evidence="3" id="KW-1185">Reference proteome</keyword>
<dbReference type="Gene3D" id="1.20.120.450">
    <property type="entry name" value="dinb family like domain"/>
    <property type="match status" value="1"/>
</dbReference>
<dbReference type="SUPFAM" id="SSF55718">
    <property type="entry name" value="SCP-like"/>
    <property type="match status" value="1"/>
</dbReference>
<gene>
    <name evidence="2" type="ORF">B1H19_04705</name>
</gene>
<dbReference type="KEGG" id="sgv:B1H19_04705"/>
<dbReference type="STRING" id="553510.B1H19_04705"/>
<organism evidence="2 3">
    <name type="scientific">Streptomyces gilvosporeus</name>
    <dbReference type="NCBI Taxonomy" id="553510"/>
    <lineage>
        <taxon>Bacteria</taxon>
        <taxon>Bacillati</taxon>
        <taxon>Actinomycetota</taxon>
        <taxon>Actinomycetes</taxon>
        <taxon>Kitasatosporales</taxon>
        <taxon>Streptomycetaceae</taxon>
        <taxon>Streptomyces</taxon>
    </lineage>
</organism>
<evidence type="ECO:0000313" key="2">
    <source>
        <dbReference type="EMBL" id="ARF53570.1"/>
    </source>
</evidence>
<reference evidence="2 3" key="1">
    <citation type="submission" date="2017-04" db="EMBL/GenBank/DDBJ databases">
        <title>Complete Genome Sequence of Streptomyces gilvosporeus F607, a Capable Producer of Natamycin.</title>
        <authorList>
            <person name="Zong G."/>
            <person name="Zhong C."/>
            <person name="Fu J."/>
            <person name="Qin R."/>
            <person name="Cao G."/>
        </authorList>
    </citation>
    <scope>NUCLEOTIDE SEQUENCE [LARGE SCALE GENOMIC DNA]</scope>
    <source>
        <strain evidence="2 3">F607</strain>
    </source>
</reference>
<proteinExistence type="predicted"/>
<dbReference type="InterPro" id="IPR017517">
    <property type="entry name" value="Maleyloyr_isom"/>
</dbReference>
<sequence>MPHPTDIDRANIDHVDIPALLDDLHGSATRLANTLDALTDRQAREPSALPGWSRGHVITHLARSADAYHWLLTLARTSTEPGPRADAAALDRALREGAERDAAALIADLRGSLDRLFGAARVMPAGRWSTLVSALAGWRHPAWFTLRRAWRELETHHVDLNLGYTPADWPTHYVAWALDDTIASLAARGFPLARIEATDLDRAWTLAPTGPTATGFGHALLAWLCGRGPDTHLWSDLHPPTPPPWPMPPTPGWG</sequence>
<name>A0A1V0TL19_9ACTN</name>
<evidence type="ECO:0000313" key="3">
    <source>
        <dbReference type="Proteomes" id="UP000192726"/>
    </source>
</evidence>
<dbReference type="NCBIfam" id="TIGR03083">
    <property type="entry name" value="maleylpyruvate isomerase family mycothiol-dependent enzyme"/>
    <property type="match status" value="1"/>
</dbReference>
<protein>
    <recommendedName>
        <fullName evidence="1">Mycothiol-dependent maleylpyruvate isomerase metal-binding domain-containing protein</fullName>
    </recommendedName>
</protein>
<dbReference type="GO" id="GO:0046872">
    <property type="term" value="F:metal ion binding"/>
    <property type="evidence" value="ECO:0007669"/>
    <property type="project" value="InterPro"/>
</dbReference>
<dbReference type="InterPro" id="IPR036527">
    <property type="entry name" value="SCP2_sterol-bd_dom_sf"/>
</dbReference>
<dbReference type="RefSeq" id="WP_083103350.1">
    <property type="nucleotide sequence ID" value="NZ_CP020569.1"/>
</dbReference>
<dbReference type="AlphaFoldDB" id="A0A1V0TL19"/>